<dbReference type="RefSeq" id="WP_188660258.1">
    <property type="nucleotide sequence ID" value="NZ_BMIH01000005.1"/>
</dbReference>
<dbReference type="PRINTS" id="PR01036">
    <property type="entry name" value="TCRTETB"/>
</dbReference>
<dbReference type="PROSITE" id="PS50850">
    <property type="entry name" value="MFS"/>
    <property type="match status" value="1"/>
</dbReference>
<dbReference type="PANTHER" id="PTHR23501">
    <property type="entry name" value="MAJOR FACILITATOR SUPERFAMILY"/>
    <property type="match status" value="1"/>
</dbReference>
<dbReference type="PANTHER" id="PTHR23501:SF174">
    <property type="entry name" value="MULTIDRUG EXPORT PROTEIN EMRB-RELATED"/>
    <property type="match status" value="1"/>
</dbReference>
<dbReference type="InterPro" id="IPR004638">
    <property type="entry name" value="EmrB-like"/>
</dbReference>
<feature type="transmembrane region" description="Helical" evidence="8">
    <location>
        <begin position="198"/>
        <end position="220"/>
    </location>
</feature>
<dbReference type="NCBIfam" id="TIGR00711">
    <property type="entry name" value="efflux_EmrB"/>
    <property type="match status" value="1"/>
</dbReference>
<feature type="transmembrane region" description="Helical" evidence="8">
    <location>
        <begin position="337"/>
        <end position="360"/>
    </location>
</feature>
<protein>
    <submittedName>
        <fullName evidence="10">EmrB/QacA family drug resistance transporter</fullName>
    </submittedName>
</protein>
<evidence type="ECO:0000256" key="2">
    <source>
        <dbReference type="ARBA" id="ARBA00022448"/>
    </source>
</evidence>
<feature type="compositionally biased region" description="Low complexity" evidence="7">
    <location>
        <begin position="1"/>
        <end position="13"/>
    </location>
</feature>
<gene>
    <name evidence="10" type="ORF">GCM10011380_32260</name>
</gene>
<feature type="transmembrane region" description="Helical" evidence="8">
    <location>
        <begin position="112"/>
        <end position="131"/>
    </location>
</feature>
<feature type="transmembrane region" description="Helical" evidence="8">
    <location>
        <begin position="170"/>
        <end position="192"/>
    </location>
</feature>
<feature type="compositionally biased region" description="Gly residues" evidence="7">
    <location>
        <begin position="14"/>
        <end position="29"/>
    </location>
</feature>
<keyword evidence="5 8" id="KW-1133">Transmembrane helix</keyword>
<sequence length="553" mass="58677">MAEAAAARRSGSNSGKGRGKGGAGGGGAGEWSPSRSAAGRYSPWLIVAIISIPTFMEVLDTSIANVALDHIAGGLSVSNDQATWVLTSYLVANAIVIPISGWLSDAIGRKRYFLISIALFTLSSLLCGLAPNLSTLVLARILQGIGGGGLAPVEQSILADTFPPAKRGMAFAAFAIVVVVGPVLGPTLGGYIVEYSTWHWVFLINVPVGIAAWFLVEIFVDEPEQVQQDRKEKFKDGLRIDYIGVALVALGLGFLEITFDRGEREDWFSSPLILGSAVIAVTSLVSLVVWELNHKDPVVDLRLLKNRNFALTIGVMAITGMILFGTTQLIPQMLQQVLGYSSLDAGLALTAGGVATLVAVPFAGRLAGVVDVRFLLFPALLVQAAALWNMSHLNADITFWDAATARLYQAMALPFLFVPINAIAYVGLRQNQTAQASSLLNVARNLGGTIGISLSQTLLSNGLQKHQSELVQPLNPLEPNYNDWLATAGRAFAGQGDPGTTPLAVLYSQVQRQATMLAFLDVFRTLMIVVLVVAPLVLFMRAGKTGGGQGGMH</sequence>
<organism evidence="10 11">
    <name type="scientific">Sphingomonas metalli</name>
    <dbReference type="NCBI Taxonomy" id="1779358"/>
    <lineage>
        <taxon>Bacteria</taxon>
        <taxon>Pseudomonadati</taxon>
        <taxon>Pseudomonadota</taxon>
        <taxon>Alphaproteobacteria</taxon>
        <taxon>Sphingomonadales</taxon>
        <taxon>Sphingomonadaceae</taxon>
        <taxon>Sphingomonas</taxon>
    </lineage>
</organism>
<feature type="domain" description="Major facilitator superfamily (MFS) profile" evidence="9">
    <location>
        <begin position="46"/>
        <end position="545"/>
    </location>
</feature>
<dbReference type="InterPro" id="IPR011701">
    <property type="entry name" value="MFS"/>
</dbReference>
<feature type="region of interest" description="Disordered" evidence="7">
    <location>
        <begin position="1"/>
        <end position="37"/>
    </location>
</feature>
<feature type="transmembrane region" description="Helical" evidence="8">
    <location>
        <begin position="522"/>
        <end position="543"/>
    </location>
</feature>
<dbReference type="GO" id="GO:0022857">
    <property type="term" value="F:transmembrane transporter activity"/>
    <property type="evidence" value="ECO:0007669"/>
    <property type="project" value="InterPro"/>
</dbReference>
<evidence type="ECO:0000259" key="9">
    <source>
        <dbReference type="PROSITE" id="PS50850"/>
    </source>
</evidence>
<dbReference type="Proteomes" id="UP000623067">
    <property type="component" value="Unassembled WGS sequence"/>
</dbReference>
<evidence type="ECO:0000256" key="7">
    <source>
        <dbReference type="SAM" id="MobiDB-lite"/>
    </source>
</evidence>
<feature type="transmembrane region" description="Helical" evidence="8">
    <location>
        <begin position="310"/>
        <end position="331"/>
    </location>
</feature>
<evidence type="ECO:0000256" key="6">
    <source>
        <dbReference type="ARBA" id="ARBA00023136"/>
    </source>
</evidence>
<feature type="transmembrane region" description="Helical" evidence="8">
    <location>
        <begin position="410"/>
        <end position="428"/>
    </location>
</feature>
<dbReference type="Gene3D" id="1.20.1250.20">
    <property type="entry name" value="MFS general substrate transporter like domains"/>
    <property type="match status" value="1"/>
</dbReference>
<dbReference type="Pfam" id="PF07690">
    <property type="entry name" value="MFS_1"/>
    <property type="match status" value="1"/>
</dbReference>
<evidence type="ECO:0000256" key="5">
    <source>
        <dbReference type="ARBA" id="ARBA00022989"/>
    </source>
</evidence>
<keyword evidence="2" id="KW-0813">Transport</keyword>
<dbReference type="Gene3D" id="1.20.1720.10">
    <property type="entry name" value="Multidrug resistance protein D"/>
    <property type="match status" value="1"/>
</dbReference>
<proteinExistence type="predicted"/>
<accession>A0A916WWX3</accession>
<dbReference type="PROSITE" id="PS00216">
    <property type="entry name" value="SUGAR_TRANSPORT_1"/>
    <property type="match status" value="1"/>
</dbReference>
<evidence type="ECO:0000256" key="3">
    <source>
        <dbReference type="ARBA" id="ARBA00022475"/>
    </source>
</evidence>
<dbReference type="InterPro" id="IPR036259">
    <property type="entry name" value="MFS_trans_sf"/>
</dbReference>
<comment type="caution">
    <text evidence="10">The sequence shown here is derived from an EMBL/GenBank/DDBJ whole genome shotgun (WGS) entry which is preliminary data.</text>
</comment>
<dbReference type="InterPro" id="IPR020846">
    <property type="entry name" value="MFS_dom"/>
</dbReference>
<keyword evidence="6 8" id="KW-0472">Membrane</keyword>
<keyword evidence="4 8" id="KW-0812">Transmembrane</keyword>
<evidence type="ECO:0000313" key="10">
    <source>
        <dbReference type="EMBL" id="GGB40359.1"/>
    </source>
</evidence>
<dbReference type="AlphaFoldDB" id="A0A916WWX3"/>
<feature type="transmembrane region" description="Helical" evidence="8">
    <location>
        <begin position="44"/>
        <end position="64"/>
    </location>
</feature>
<dbReference type="CDD" id="cd17503">
    <property type="entry name" value="MFS_LmrB_MDR_like"/>
    <property type="match status" value="1"/>
</dbReference>
<reference evidence="10" key="1">
    <citation type="journal article" date="2014" name="Int. J. Syst. Evol. Microbiol.">
        <title>Complete genome sequence of Corynebacterium casei LMG S-19264T (=DSM 44701T), isolated from a smear-ripened cheese.</title>
        <authorList>
            <consortium name="US DOE Joint Genome Institute (JGI-PGF)"/>
            <person name="Walter F."/>
            <person name="Albersmeier A."/>
            <person name="Kalinowski J."/>
            <person name="Ruckert C."/>
        </authorList>
    </citation>
    <scope>NUCLEOTIDE SEQUENCE</scope>
    <source>
        <strain evidence="10">CGMCC 1.15330</strain>
    </source>
</reference>
<evidence type="ECO:0000256" key="4">
    <source>
        <dbReference type="ARBA" id="ARBA00022692"/>
    </source>
</evidence>
<dbReference type="SUPFAM" id="SSF103473">
    <property type="entry name" value="MFS general substrate transporter"/>
    <property type="match status" value="1"/>
</dbReference>
<feature type="transmembrane region" description="Helical" evidence="8">
    <location>
        <begin position="372"/>
        <end position="390"/>
    </location>
</feature>
<feature type="transmembrane region" description="Helical" evidence="8">
    <location>
        <begin position="137"/>
        <end position="158"/>
    </location>
</feature>
<evidence type="ECO:0000313" key="11">
    <source>
        <dbReference type="Proteomes" id="UP000623067"/>
    </source>
</evidence>
<name>A0A916WWX3_9SPHN</name>
<feature type="transmembrane region" description="Helical" evidence="8">
    <location>
        <begin position="240"/>
        <end position="259"/>
    </location>
</feature>
<dbReference type="GO" id="GO:0005886">
    <property type="term" value="C:plasma membrane"/>
    <property type="evidence" value="ECO:0007669"/>
    <property type="project" value="UniProtKB-SubCell"/>
</dbReference>
<reference evidence="10" key="2">
    <citation type="submission" date="2020-09" db="EMBL/GenBank/DDBJ databases">
        <authorList>
            <person name="Sun Q."/>
            <person name="Zhou Y."/>
        </authorList>
    </citation>
    <scope>NUCLEOTIDE SEQUENCE</scope>
    <source>
        <strain evidence="10">CGMCC 1.15330</strain>
    </source>
</reference>
<feature type="transmembrane region" description="Helical" evidence="8">
    <location>
        <begin position="271"/>
        <end position="290"/>
    </location>
</feature>
<keyword evidence="11" id="KW-1185">Reference proteome</keyword>
<evidence type="ECO:0000256" key="8">
    <source>
        <dbReference type="SAM" id="Phobius"/>
    </source>
</evidence>
<evidence type="ECO:0000256" key="1">
    <source>
        <dbReference type="ARBA" id="ARBA00004651"/>
    </source>
</evidence>
<keyword evidence="3" id="KW-1003">Cell membrane</keyword>
<comment type="subcellular location">
    <subcellularLocation>
        <location evidence="1">Cell membrane</location>
        <topology evidence="1">Multi-pass membrane protein</topology>
    </subcellularLocation>
</comment>
<feature type="transmembrane region" description="Helical" evidence="8">
    <location>
        <begin position="84"/>
        <end position="103"/>
    </location>
</feature>
<dbReference type="InterPro" id="IPR005829">
    <property type="entry name" value="Sugar_transporter_CS"/>
</dbReference>
<dbReference type="EMBL" id="BMIH01000005">
    <property type="protein sequence ID" value="GGB40359.1"/>
    <property type="molecule type" value="Genomic_DNA"/>
</dbReference>